<feature type="domain" description="Translation elongation factor EFTs/EF1B dimerisation" evidence="5">
    <location>
        <begin position="72"/>
        <end position="271"/>
    </location>
</feature>
<dbReference type="HAMAP" id="MF_00050">
    <property type="entry name" value="EF_Ts"/>
    <property type="match status" value="1"/>
</dbReference>
<name>A0A3B1A0T8_9ZZZZ</name>
<dbReference type="FunFam" id="3.30.479.20:FF:000001">
    <property type="entry name" value="Elongation factor Ts"/>
    <property type="match status" value="1"/>
</dbReference>
<evidence type="ECO:0000259" key="5">
    <source>
        <dbReference type="Pfam" id="PF00889"/>
    </source>
</evidence>
<evidence type="ECO:0000256" key="2">
    <source>
        <dbReference type="ARBA" id="ARBA00005532"/>
    </source>
</evidence>
<sequence>MAITAAQVKELRERTGSGMMECKKALTEVNGDMEAAIDHLRKTGQAKADKKSSRVAAEGKIVIALTDDNKTAIIIEINCETDFAAKDDNFSQFADDVAQCALSNKPATVDELNNLKLTSGLTVEETRKTLIAKIGENISVRRFEIVSSTGVLGYYSHGNRIGVVVRSSSDKLELAKDIAMHIAASKPICVSADQVAPEILNREKEIYLAEAASSGKPDNIIEKMVEGKINKYLKEVTLLGQPFVKDPDQTIEKLLKSENTTIESFVRFELGDGIEKKVDNFAEEVMAQAKGS</sequence>
<evidence type="ECO:0000313" key="6">
    <source>
        <dbReference type="EMBL" id="VAW93362.1"/>
    </source>
</evidence>
<dbReference type="PANTHER" id="PTHR11741:SF0">
    <property type="entry name" value="ELONGATION FACTOR TS, MITOCHONDRIAL"/>
    <property type="match status" value="1"/>
</dbReference>
<dbReference type="EMBL" id="UOFS01000013">
    <property type="protein sequence ID" value="VAW93362.1"/>
    <property type="molecule type" value="Genomic_DNA"/>
</dbReference>
<dbReference type="InterPro" id="IPR009060">
    <property type="entry name" value="UBA-like_sf"/>
</dbReference>
<dbReference type="PROSITE" id="PS01127">
    <property type="entry name" value="EF_TS_2"/>
    <property type="match status" value="1"/>
</dbReference>
<gene>
    <name evidence="6" type="ORF">MNBD_GAMMA22-699</name>
</gene>
<dbReference type="GO" id="GO:0005737">
    <property type="term" value="C:cytoplasm"/>
    <property type="evidence" value="ECO:0007669"/>
    <property type="project" value="UniProtKB-SubCell"/>
</dbReference>
<dbReference type="InterPro" id="IPR001816">
    <property type="entry name" value="Transl_elong_EFTs/EF1B"/>
</dbReference>
<dbReference type="InterPro" id="IPR036402">
    <property type="entry name" value="EF-Ts_dimer_sf"/>
</dbReference>
<dbReference type="Gene3D" id="3.30.479.20">
    <property type="entry name" value="Elongation factor Ts, dimerisation domain"/>
    <property type="match status" value="2"/>
</dbReference>
<dbReference type="FunFam" id="1.10.286.20:FF:000001">
    <property type="entry name" value="Elongation factor Ts"/>
    <property type="match status" value="1"/>
</dbReference>
<evidence type="ECO:0000256" key="4">
    <source>
        <dbReference type="ARBA" id="ARBA00022917"/>
    </source>
</evidence>
<dbReference type="SUPFAM" id="SSF54713">
    <property type="entry name" value="Elongation factor Ts (EF-Ts), dimerisation domain"/>
    <property type="match status" value="2"/>
</dbReference>
<reference evidence="6" key="1">
    <citation type="submission" date="2018-06" db="EMBL/GenBank/DDBJ databases">
        <authorList>
            <person name="Zhirakovskaya E."/>
        </authorList>
    </citation>
    <scope>NUCLEOTIDE SEQUENCE</scope>
</reference>
<dbReference type="GO" id="GO:0003746">
    <property type="term" value="F:translation elongation factor activity"/>
    <property type="evidence" value="ECO:0007669"/>
    <property type="project" value="UniProtKB-KW"/>
</dbReference>
<protein>
    <submittedName>
        <fullName evidence="6">Translation elongation factor Ts</fullName>
    </submittedName>
</protein>
<dbReference type="InterPro" id="IPR018101">
    <property type="entry name" value="Transl_elong_Ts_CS"/>
</dbReference>
<accession>A0A3B1A0T8</accession>
<keyword evidence="4" id="KW-0648">Protein biosynthesis</keyword>
<keyword evidence="3 6" id="KW-0251">Elongation factor</keyword>
<dbReference type="CDD" id="cd14275">
    <property type="entry name" value="UBA_EF-Ts"/>
    <property type="match status" value="1"/>
</dbReference>
<dbReference type="NCBIfam" id="TIGR00116">
    <property type="entry name" value="tsf"/>
    <property type="match status" value="1"/>
</dbReference>
<dbReference type="Gene3D" id="1.10.8.10">
    <property type="entry name" value="DNA helicase RuvA subunit, C-terminal domain"/>
    <property type="match status" value="1"/>
</dbReference>
<evidence type="ECO:0000256" key="3">
    <source>
        <dbReference type="ARBA" id="ARBA00022768"/>
    </source>
</evidence>
<dbReference type="SUPFAM" id="SSF46934">
    <property type="entry name" value="UBA-like"/>
    <property type="match status" value="1"/>
</dbReference>
<dbReference type="PANTHER" id="PTHR11741">
    <property type="entry name" value="ELONGATION FACTOR TS"/>
    <property type="match status" value="1"/>
</dbReference>
<dbReference type="Pfam" id="PF00889">
    <property type="entry name" value="EF_TS"/>
    <property type="match status" value="1"/>
</dbReference>
<comment type="subcellular location">
    <subcellularLocation>
        <location evidence="1">Cytoplasm</location>
    </subcellularLocation>
</comment>
<organism evidence="6">
    <name type="scientific">hydrothermal vent metagenome</name>
    <dbReference type="NCBI Taxonomy" id="652676"/>
    <lineage>
        <taxon>unclassified sequences</taxon>
        <taxon>metagenomes</taxon>
        <taxon>ecological metagenomes</taxon>
    </lineage>
</organism>
<dbReference type="InterPro" id="IPR014039">
    <property type="entry name" value="Transl_elong_EFTs/EF1B_dimer"/>
</dbReference>
<dbReference type="FunFam" id="1.10.8.10:FF:000001">
    <property type="entry name" value="Elongation factor Ts"/>
    <property type="match status" value="1"/>
</dbReference>
<proteinExistence type="inferred from homology"/>
<comment type="similarity">
    <text evidence="2">Belongs to the EF-Ts family.</text>
</comment>
<dbReference type="AlphaFoldDB" id="A0A3B1A0T8"/>
<dbReference type="Gene3D" id="1.10.286.20">
    <property type="match status" value="1"/>
</dbReference>
<evidence type="ECO:0000256" key="1">
    <source>
        <dbReference type="ARBA" id="ARBA00004496"/>
    </source>
</evidence>
<dbReference type="PROSITE" id="PS01126">
    <property type="entry name" value="EF_TS_1"/>
    <property type="match status" value="1"/>
</dbReference>